<sequence length="150" mass="16130">MTETSQADAIRAAVDRLLTATDPFTPGTVASAFAIELHEIPCSNTFMREFTGSPSTGPFETVTLRIPGPYSPASLHLATLAVRAGVVVRQDELRGYFAMPRQGMALEPHVPPEGVISFREEIGDTAVFLDLTAKSRTLTSVSLQCHVPSD</sequence>
<protein>
    <submittedName>
        <fullName evidence="1">Uncharacterized protein</fullName>
    </submittedName>
</protein>
<dbReference type="RefSeq" id="WP_397064363.1">
    <property type="nucleotide sequence ID" value="NZ_JBIRYL010000008.1"/>
</dbReference>
<name>A0ABW7W1A9_9NOCA</name>
<dbReference type="EMBL" id="JBIRYL010000008">
    <property type="protein sequence ID" value="MFI2232601.1"/>
    <property type="molecule type" value="Genomic_DNA"/>
</dbReference>
<proteinExistence type="predicted"/>
<keyword evidence="2" id="KW-1185">Reference proteome</keyword>
<accession>A0ABW7W1A9</accession>
<comment type="caution">
    <text evidence="1">The sequence shown here is derived from an EMBL/GenBank/DDBJ whole genome shotgun (WGS) entry which is preliminary data.</text>
</comment>
<evidence type="ECO:0000313" key="2">
    <source>
        <dbReference type="Proteomes" id="UP001611494"/>
    </source>
</evidence>
<reference evidence="1 2" key="1">
    <citation type="submission" date="2024-10" db="EMBL/GenBank/DDBJ databases">
        <title>The Natural Products Discovery Center: Release of the First 8490 Sequenced Strains for Exploring Actinobacteria Biosynthetic Diversity.</title>
        <authorList>
            <person name="Kalkreuter E."/>
            <person name="Kautsar S.A."/>
            <person name="Yang D."/>
            <person name="Bader C.D."/>
            <person name="Teijaro C.N."/>
            <person name="Fluegel L."/>
            <person name="Davis C.M."/>
            <person name="Simpson J.R."/>
            <person name="Lauterbach L."/>
            <person name="Steele A.D."/>
            <person name="Gui C."/>
            <person name="Meng S."/>
            <person name="Li G."/>
            <person name="Viehrig K."/>
            <person name="Ye F."/>
            <person name="Su P."/>
            <person name="Kiefer A.F."/>
            <person name="Nichols A."/>
            <person name="Cepeda A.J."/>
            <person name="Yan W."/>
            <person name="Fan B."/>
            <person name="Jiang Y."/>
            <person name="Adhikari A."/>
            <person name="Zheng C.-J."/>
            <person name="Schuster L."/>
            <person name="Cowan T.M."/>
            <person name="Smanski M.J."/>
            <person name="Chevrette M.G."/>
            <person name="De Carvalho L.P.S."/>
            <person name="Shen B."/>
        </authorList>
    </citation>
    <scope>NUCLEOTIDE SEQUENCE [LARGE SCALE GENOMIC DNA]</scope>
    <source>
        <strain evidence="1 2">NPDC019377</strain>
    </source>
</reference>
<gene>
    <name evidence="1" type="ORF">ACH49Z_22375</name>
</gene>
<dbReference type="Proteomes" id="UP001611494">
    <property type="component" value="Unassembled WGS sequence"/>
</dbReference>
<organism evidence="1 2">
    <name type="scientific">Nocardia testacea</name>
    <dbReference type="NCBI Taxonomy" id="248551"/>
    <lineage>
        <taxon>Bacteria</taxon>
        <taxon>Bacillati</taxon>
        <taxon>Actinomycetota</taxon>
        <taxon>Actinomycetes</taxon>
        <taxon>Mycobacteriales</taxon>
        <taxon>Nocardiaceae</taxon>
        <taxon>Nocardia</taxon>
    </lineage>
</organism>
<evidence type="ECO:0000313" key="1">
    <source>
        <dbReference type="EMBL" id="MFI2232601.1"/>
    </source>
</evidence>